<accession>A0A154M5K9</accession>
<dbReference type="AlphaFoldDB" id="A0A154M5K9"/>
<protein>
    <submittedName>
        <fullName evidence="1">Uncharacterized protein</fullName>
    </submittedName>
</protein>
<proteinExistence type="predicted"/>
<reference evidence="1 2" key="1">
    <citation type="submission" date="2015-12" db="EMBL/GenBank/DDBJ databases">
        <title>Amycolatopsis regifaucium genome sequencing and assembly.</title>
        <authorList>
            <person name="Mayilraj S."/>
        </authorList>
    </citation>
    <scope>NUCLEOTIDE SEQUENCE [LARGE SCALE GENOMIC DNA]</scope>
    <source>
        <strain evidence="1 2">GY080</strain>
    </source>
</reference>
<dbReference type="Proteomes" id="UP000076321">
    <property type="component" value="Unassembled WGS sequence"/>
</dbReference>
<organism evidence="1 2">
    <name type="scientific">Amycolatopsis regifaucium</name>
    <dbReference type="NCBI Taxonomy" id="546365"/>
    <lineage>
        <taxon>Bacteria</taxon>
        <taxon>Bacillati</taxon>
        <taxon>Actinomycetota</taxon>
        <taxon>Actinomycetes</taxon>
        <taxon>Pseudonocardiales</taxon>
        <taxon>Pseudonocardiaceae</taxon>
        <taxon>Amycolatopsis</taxon>
    </lineage>
</organism>
<evidence type="ECO:0000313" key="2">
    <source>
        <dbReference type="Proteomes" id="UP000076321"/>
    </source>
</evidence>
<dbReference type="EMBL" id="LQCI01000051">
    <property type="protein sequence ID" value="KZB79710.1"/>
    <property type="molecule type" value="Genomic_DNA"/>
</dbReference>
<gene>
    <name evidence="1" type="ORF">AVL48_15000</name>
</gene>
<evidence type="ECO:0000313" key="1">
    <source>
        <dbReference type="EMBL" id="KZB79710.1"/>
    </source>
</evidence>
<comment type="caution">
    <text evidence="1">The sequence shown here is derived from an EMBL/GenBank/DDBJ whole genome shotgun (WGS) entry which is preliminary data.</text>
</comment>
<sequence length="80" mass="9055">MMTIVDRRNLCRRLNCEDAEFWLGLCAPHWARWHDGLDALDQPDDERPAPPRSVFTAPVQAGSVSRRVRAVTGMSYEVSA</sequence>
<name>A0A154M5K9_9PSEU</name>